<keyword evidence="1" id="KW-1133">Transmembrane helix</keyword>
<evidence type="ECO:0000313" key="2">
    <source>
        <dbReference type="EMBL" id="MBB5353502.1"/>
    </source>
</evidence>
<evidence type="ECO:0000256" key="1">
    <source>
        <dbReference type="SAM" id="Phobius"/>
    </source>
</evidence>
<evidence type="ECO:0008006" key="4">
    <source>
        <dbReference type="Google" id="ProtNLM"/>
    </source>
</evidence>
<dbReference type="AlphaFoldDB" id="A0A840V6A7"/>
<keyword evidence="3" id="KW-1185">Reference proteome</keyword>
<dbReference type="RefSeq" id="WP_184021450.1">
    <property type="nucleotide sequence ID" value="NZ_JACHFD010000027.1"/>
</dbReference>
<dbReference type="InterPro" id="IPR046487">
    <property type="entry name" value="DUF6580"/>
</dbReference>
<organism evidence="2 3">
    <name type="scientific">Haloferula luteola</name>
    <dbReference type="NCBI Taxonomy" id="595692"/>
    <lineage>
        <taxon>Bacteria</taxon>
        <taxon>Pseudomonadati</taxon>
        <taxon>Verrucomicrobiota</taxon>
        <taxon>Verrucomicrobiia</taxon>
        <taxon>Verrucomicrobiales</taxon>
        <taxon>Verrucomicrobiaceae</taxon>
        <taxon>Haloferula</taxon>
    </lineage>
</organism>
<dbReference type="Proteomes" id="UP000557717">
    <property type="component" value="Unassembled WGS sequence"/>
</dbReference>
<feature type="transmembrane region" description="Helical" evidence="1">
    <location>
        <begin position="75"/>
        <end position="94"/>
    </location>
</feature>
<name>A0A840V6A7_9BACT</name>
<keyword evidence="1" id="KW-0812">Transmembrane</keyword>
<feature type="transmembrane region" description="Helical" evidence="1">
    <location>
        <begin position="101"/>
        <end position="124"/>
    </location>
</feature>
<feature type="transmembrane region" description="Helical" evidence="1">
    <location>
        <begin position="157"/>
        <end position="175"/>
    </location>
</feature>
<sequence length="190" mass="20721">MRTTWLASASVLVLLVAFRLISAAGFLPNFSPLPAIFLCSLIFLKGRTAWILPLLAWLVSDPFVSLIQKSPVLGYHHLAIFTGLATVAGIGVFLRRRPTPLVALGGSLAASLLFYAVSNTFSFATDPIYSKTLEGFVQAQWTGPVGFGPTWLFLRNLALGNFLFTGLFVAVLYPFQLRNRSMVQGSVQHS</sequence>
<comment type="caution">
    <text evidence="2">The sequence shown here is derived from an EMBL/GenBank/DDBJ whole genome shotgun (WGS) entry which is preliminary data.</text>
</comment>
<evidence type="ECO:0000313" key="3">
    <source>
        <dbReference type="Proteomes" id="UP000557717"/>
    </source>
</evidence>
<dbReference type="Pfam" id="PF20221">
    <property type="entry name" value="DUF6580"/>
    <property type="match status" value="1"/>
</dbReference>
<proteinExistence type="predicted"/>
<reference evidence="2 3" key="1">
    <citation type="submission" date="2020-08" db="EMBL/GenBank/DDBJ databases">
        <title>Genomic Encyclopedia of Type Strains, Phase IV (KMG-IV): sequencing the most valuable type-strain genomes for metagenomic binning, comparative biology and taxonomic classification.</title>
        <authorList>
            <person name="Goeker M."/>
        </authorList>
    </citation>
    <scope>NUCLEOTIDE SEQUENCE [LARGE SCALE GENOMIC DNA]</scope>
    <source>
        <strain evidence="2 3">YC6886</strain>
    </source>
</reference>
<protein>
    <recommendedName>
        <fullName evidence="4">ECF transporter S component</fullName>
    </recommendedName>
</protein>
<gene>
    <name evidence="2" type="ORF">HNR46_003763</name>
</gene>
<accession>A0A840V6A7</accession>
<dbReference type="EMBL" id="JACHFD010000027">
    <property type="protein sequence ID" value="MBB5353502.1"/>
    <property type="molecule type" value="Genomic_DNA"/>
</dbReference>
<keyword evidence="1" id="KW-0472">Membrane</keyword>